<dbReference type="AlphaFoldDB" id="A0AA38MM96"/>
<reference evidence="2" key="1">
    <citation type="journal article" date="2023" name="G3 (Bethesda)">
        <title>Whole genome assemblies of Zophobas morio and Tenebrio molitor.</title>
        <authorList>
            <person name="Kaur S."/>
            <person name="Stinson S.A."/>
            <person name="diCenzo G.C."/>
        </authorList>
    </citation>
    <scope>NUCLEOTIDE SEQUENCE</scope>
    <source>
        <strain evidence="2">QUZm001</strain>
    </source>
</reference>
<keyword evidence="3" id="KW-1185">Reference proteome</keyword>
<evidence type="ECO:0000256" key="1">
    <source>
        <dbReference type="SAM" id="MobiDB-lite"/>
    </source>
</evidence>
<evidence type="ECO:0000313" key="3">
    <source>
        <dbReference type="Proteomes" id="UP001168821"/>
    </source>
</evidence>
<proteinExistence type="predicted"/>
<evidence type="ECO:0000313" key="2">
    <source>
        <dbReference type="EMBL" id="KAJ3661073.1"/>
    </source>
</evidence>
<feature type="region of interest" description="Disordered" evidence="1">
    <location>
        <begin position="1"/>
        <end position="22"/>
    </location>
</feature>
<accession>A0AA38MM96</accession>
<sequence>MSEAGPSAVKRENVAMQDPEELREEDLFRMLEESDFSDCDDVDIKESLLFKEESSSDEEDPSLDVADDVWSNTFTPMKDIEFRKTPGLLIDVPEDASPYQYFRLLLDDDLLQLITTETNRYAENLFFSNISLEHARVTHRRRIKESEARCECDWRRGVLDFGASASSCSTT</sequence>
<organism evidence="2 3">
    <name type="scientific">Zophobas morio</name>
    <dbReference type="NCBI Taxonomy" id="2755281"/>
    <lineage>
        <taxon>Eukaryota</taxon>
        <taxon>Metazoa</taxon>
        <taxon>Ecdysozoa</taxon>
        <taxon>Arthropoda</taxon>
        <taxon>Hexapoda</taxon>
        <taxon>Insecta</taxon>
        <taxon>Pterygota</taxon>
        <taxon>Neoptera</taxon>
        <taxon>Endopterygota</taxon>
        <taxon>Coleoptera</taxon>
        <taxon>Polyphaga</taxon>
        <taxon>Cucujiformia</taxon>
        <taxon>Tenebrionidae</taxon>
        <taxon>Zophobas</taxon>
    </lineage>
</organism>
<gene>
    <name evidence="2" type="ORF">Zmor_005493</name>
</gene>
<dbReference type="Proteomes" id="UP001168821">
    <property type="component" value="Unassembled WGS sequence"/>
</dbReference>
<comment type="caution">
    <text evidence="2">The sequence shown here is derived from an EMBL/GenBank/DDBJ whole genome shotgun (WGS) entry which is preliminary data.</text>
</comment>
<evidence type="ECO:0008006" key="4">
    <source>
        <dbReference type="Google" id="ProtNLM"/>
    </source>
</evidence>
<protein>
    <recommendedName>
        <fullName evidence="4">PiggyBac transposable element-derived protein domain-containing protein</fullName>
    </recommendedName>
</protein>
<dbReference type="EMBL" id="JALNTZ010000002">
    <property type="protein sequence ID" value="KAJ3661073.1"/>
    <property type="molecule type" value="Genomic_DNA"/>
</dbReference>
<name>A0AA38MM96_9CUCU</name>